<evidence type="ECO:0000313" key="2">
    <source>
        <dbReference type="EMBL" id="GAQ92070.1"/>
    </source>
</evidence>
<sequence>MNVELYIPPKKGSLDPVISEIAALEKRIFPKHESMSSYLKEEVNRRGTTLMFVRAKQSHSNLEPPDVTKAGESEPLPPVVGYIIFTASSLVGNITKLAVHEAYRQQGYASALIEAVVKRLKGRRIASVALHVDPSRTAAFQLYKKLGFSVESRHESYYAPDRHAVRMLLEID</sequence>
<name>A0A1Y1IMG3_KLENI</name>
<proteinExistence type="predicted"/>
<dbReference type="InterPro" id="IPR016181">
    <property type="entry name" value="Acyl_CoA_acyltransferase"/>
</dbReference>
<dbReference type="OrthoDB" id="41532at2759"/>
<dbReference type="InterPro" id="IPR000182">
    <property type="entry name" value="GNAT_dom"/>
</dbReference>
<evidence type="ECO:0000313" key="3">
    <source>
        <dbReference type="Proteomes" id="UP000054558"/>
    </source>
</evidence>
<dbReference type="PANTHER" id="PTHR47542:SF2">
    <property type="entry name" value="ACYL-COA N-ACYLTRANSFERASES (NAT) SUPERFAMILY PROTEIN"/>
    <property type="match status" value="1"/>
</dbReference>
<feature type="domain" description="N-acetyltransferase" evidence="1">
    <location>
        <begin position="1"/>
        <end position="172"/>
    </location>
</feature>
<keyword evidence="3" id="KW-1185">Reference proteome</keyword>
<organism evidence="2 3">
    <name type="scientific">Klebsormidium nitens</name>
    <name type="common">Green alga</name>
    <name type="synonym">Ulothrix nitens</name>
    <dbReference type="NCBI Taxonomy" id="105231"/>
    <lineage>
        <taxon>Eukaryota</taxon>
        <taxon>Viridiplantae</taxon>
        <taxon>Streptophyta</taxon>
        <taxon>Klebsormidiophyceae</taxon>
        <taxon>Klebsormidiales</taxon>
        <taxon>Klebsormidiaceae</taxon>
        <taxon>Klebsormidium</taxon>
    </lineage>
</organism>
<dbReference type="Proteomes" id="UP000054558">
    <property type="component" value="Unassembled WGS sequence"/>
</dbReference>
<dbReference type="PROSITE" id="PS51186">
    <property type="entry name" value="GNAT"/>
    <property type="match status" value="1"/>
</dbReference>
<accession>A0A1Y1IMG3</accession>
<dbReference type="Gene3D" id="3.40.630.30">
    <property type="match status" value="1"/>
</dbReference>
<dbReference type="SUPFAM" id="SSF55729">
    <property type="entry name" value="Acyl-CoA N-acyltransferases (Nat)"/>
    <property type="match status" value="1"/>
</dbReference>
<dbReference type="CDD" id="cd04301">
    <property type="entry name" value="NAT_SF"/>
    <property type="match status" value="1"/>
</dbReference>
<dbReference type="STRING" id="105231.A0A1Y1IMG3"/>
<dbReference type="EMBL" id="DF237865">
    <property type="protein sequence ID" value="GAQ92070.1"/>
    <property type="molecule type" value="Genomic_DNA"/>
</dbReference>
<gene>
    <name evidence="2" type="ORF">KFL_009160060</name>
</gene>
<dbReference type="AlphaFoldDB" id="A0A1Y1IMG3"/>
<dbReference type="Pfam" id="PF00583">
    <property type="entry name" value="Acetyltransf_1"/>
    <property type="match status" value="1"/>
</dbReference>
<protein>
    <recommendedName>
        <fullName evidence="1">N-acetyltransferase domain-containing protein</fullName>
    </recommendedName>
</protein>
<dbReference type="OMA" id="RTGIKMV"/>
<evidence type="ECO:0000259" key="1">
    <source>
        <dbReference type="PROSITE" id="PS51186"/>
    </source>
</evidence>
<reference evidence="2 3" key="1">
    <citation type="journal article" date="2014" name="Nat. Commun.">
        <title>Klebsormidium flaccidum genome reveals primary factors for plant terrestrial adaptation.</title>
        <authorList>
            <person name="Hori K."/>
            <person name="Maruyama F."/>
            <person name="Fujisawa T."/>
            <person name="Togashi T."/>
            <person name="Yamamoto N."/>
            <person name="Seo M."/>
            <person name="Sato S."/>
            <person name="Yamada T."/>
            <person name="Mori H."/>
            <person name="Tajima N."/>
            <person name="Moriyama T."/>
            <person name="Ikeuchi M."/>
            <person name="Watanabe M."/>
            <person name="Wada H."/>
            <person name="Kobayashi K."/>
            <person name="Saito M."/>
            <person name="Masuda T."/>
            <person name="Sasaki-Sekimoto Y."/>
            <person name="Mashiguchi K."/>
            <person name="Awai K."/>
            <person name="Shimojima M."/>
            <person name="Masuda S."/>
            <person name="Iwai M."/>
            <person name="Nobusawa T."/>
            <person name="Narise T."/>
            <person name="Kondo S."/>
            <person name="Saito H."/>
            <person name="Sato R."/>
            <person name="Murakawa M."/>
            <person name="Ihara Y."/>
            <person name="Oshima-Yamada Y."/>
            <person name="Ohtaka K."/>
            <person name="Satoh M."/>
            <person name="Sonobe K."/>
            <person name="Ishii M."/>
            <person name="Ohtani R."/>
            <person name="Kanamori-Sato M."/>
            <person name="Honoki R."/>
            <person name="Miyazaki D."/>
            <person name="Mochizuki H."/>
            <person name="Umetsu J."/>
            <person name="Higashi K."/>
            <person name="Shibata D."/>
            <person name="Kamiya Y."/>
            <person name="Sato N."/>
            <person name="Nakamura Y."/>
            <person name="Tabata S."/>
            <person name="Ida S."/>
            <person name="Kurokawa K."/>
            <person name="Ohta H."/>
        </authorList>
    </citation>
    <scope>NUCLEOTIDE SEQUENCE [LARGE SCALE GENOMIC DNA]</scope>
    <source>
        <strain evidence="2 3">NIES-2285</strain>
    </source>
</reference>
<dbReference type="PANTHER" id="PTHR47542">
    <property type="entry name" value="ACYL-COA N-ACYLTRANSFERASES (NAT) SUPERFAMILY PROTEIN"/>
    <property type="match status" value="1"/>
</dbReference>
<dbReference type="GO" id="GO:0016747">
    <property type="term" value="F:acyltransferase activity, transferring groups other than amino-acyl groups"/>
    <property type="evidence" value="ECO:0007669"/>
    <property type="project" value="InterPro"/>
</dbReference>